<dbReference type="Proteomes" id="UP001461498">
    <property type="component" value="Unassembled WGS sequence"/>
</dbReference>
<dbReference type="EMBL" id="JAPXFL010000010">
    <property type="protein sequence ID" value="KAK9500995.1"/>
    <property type="molecule type" value="Genomic_DNA"/>
</dbReference>
<protein>
    <submittedName>
        <fullName evidence="1">Uncharacterized protein</fullName>
    </submittedName>
</protein>
<comment type="caution">
    <text evidence="1">The sequence shown here is derived from an EMBL/GenBank/DDBJ whole genome shotgun (WGS) entry which is preliminary data.</text>
</comment>
<organism evidence="1 2">
    <name type="scientific">Rhynocoris fuscipes</name>
    <dbReference type="NCBI Taxonomy" id="488301"/>
    <lineage>
        <taxon>Eukaryota</taxon>
        <taxon>Metazoa</taxon>
        <taxon>Ecdysozoa</taxon>
        <taxon>Arthropoda</taxon>
        <taxon>Hexapoda</taxon>
        <taxon>Insecta</taxon>
        <taxon>Pterygota</taxon>
        <taxon>Neoptera</taxon>
        <taxon>Paraneoptera</taxon>
        <taxon>Hemiptera</taxon>
        <taxon>Heteroptera</taxon>
        <taxon>Panheteroptera</taxon>
        <taxon>Cimicomorpha</taxon>
        <taxon>Reduviidae</taxon>
        <taxon>Harpactorinae</taxon>
        <taxon>Harpactorini</taxon>
        <taxon>Rhynocoris</taxon>
    </lineage>
</organism>
<sequence length="144" mass="16747">MEKVLGPCSNSLNIMTLSSTFIYRHALHLNKNDTNIIIRNKIHSHNTRNKNNINLPYKRLTKSQSTPSIMARKLYNKNPEKIREMNKNQFKKTIHKFLVKNSFYDIKEFMDTLGEELGGDLLASCVSVETLSNHRLYDIKSDCM</sequence>
<keyword evidence="2" id="KW-1185">Reference proteome</keyword>
<reference evidence="1 2" key="1">
    <citation type="submission" date="2022-12" db="EMBL/GenBank/DDBJ databases">
        <title>Chromosome-level genome assembly of true bugs.</title>
        <authorList>
            <person name="Ma L."/>
            <person name="Li H."/>
        </authorList>
    </citation>
    <scope>NUCLEOTIDE SEQUENCE [LARGE SCALE GENOMIC DNA]</scope>
    <source>
        <strain evidence="1">Lab_2022b</strain>
    </source>
</reference>
<gene>
    <name evidence="1" type="ORF">O3M35_002137</name>
</gene>
<name>A0AAW1CU12_9HEMI</name>
<evidence type="ECO:0000313" key="2">
    <source>
        <dbReference type="Proteomes" id="UP001461498"/>
    </source>
</evidence>
<evidence type="ECO:0000313" key="1">
    <source>
        <dbReference type="EMBL" id="KAK9500995.1"/>
    </source>
</evidence>
<proteinExistence type="predicted"/>
<accession>A0AAW1CU12</accession>
<dbReference type="AlphaFoldDB" id="A0AAW1CU12"/>